<evidence type="ECO:0000256" key="3">
    <source>
        <dbReference type="ARBA" id="ARBA00022691"/>
    </source>
</evidence>
<keyword evidence="7" id="KW-1185">Reference proteome</keyword>
<dbReference type="SUPFAM" id="SSF53335">
    <property type="entry name" value="S-adenosyl-L-methionine-dependent methyltransferases"/>
    <property type="match status" value="1"/>
</dbReference>
<dbReference type="RefSeq" id="WP_165259570.1">
    <property type="nucleotide sequence ID" value="NZ_JAAKZY010000042.1"/>
</dbReference>
<dbReference type="PANTHER" id="PTHR43464:SF19">
    <property type="entry name" value="UBIQUINONE BIOSYNTHESIS O-METHYLTRANSFERASE, MITOCHONDRIAL"/>
    <property type="match status" value="1"/>
</dbReference>
<name>A0A6G4V4Q4_9ACTN</name>
<comment type="caution">
    <text evidence="6">The sequence shown here is derived from an EMBL/GenBank/DDBJ whole genome shotgun (WGS) entry which is preliminary data.</text>
</comment>
<feature type="region of interest" description="Disordered" evidence="4">
    <location>
        <begin position="1"/>
        <end position="31"/>
    </location>
</feature>
<feature type="compositionally biased region" description="Basic residues" evidence="4">
    <location>
        <begin position="1"/>
        <end position="12"/>
    </location>
</feature>
<organism evidence="6 7">
    <name type="scientific">Streptomyces scabichelini</name>
    <dbReference type="NCBI Taxonomy" id="2711217"/>
    <lineage>
        <taxon>Bacteria</taxon>
        <taxon>Bacillati</taxon>
        <taxon>Actinomycetota</taxon>
        <taxon>Actinomycetes</taxon>
        <taxon>Kitasatosporales</taxon>
        <taxon>Streptomycetaceae</taxon>
        <taxon>Streptomyces</taxon>
    </lineage>
</organism>
<feature type="domain" description="Methyltransferase" evidence="5">
    <location>
        <begin position="54"/>
        <end position="148"/>
    </location>
</feature>
<dbReference type="Pfam" id="PF13649">
    <property type="entry name" value="Methyltransf_25"/>
    <property type="match status" value="1"/>
</dbReference>
<dbReference type="GO" id="GO:0008168">
    <property type="term" value="F:methyltransferase activity"/>
    <property type="evidence" value="ECO:0007669"/>
    <property type="project" value="UniProtKB-KW"/>
</dbReference>
<evidence type="ECO:0000256" key="2">
    <source>
        <dbReference type="ARBA" id="ARBA00022679"/>
    </source>
</evidence>
<dbReference type="CDD" id="cd02440">
    <property type="entry name" value="AdoMet_MTases"/>
    <property type="match status" value="1"/>
</dbReference>
<dbReference type="Gene3D" id="3.40.50.150">
    <property type="entry name" value="Vaccinia Virus protein VP39"/>
    <property type="match status" value="1"/>
</dbReference>
<keyword evidence="2 6" id="KW-0808">Transferase</keyword>
<evidence type="ECO:0000259" key="5">
    <source>
        <dbReference type="Pfam" id="PF13649"/>
    </source>
</evidence>
<dbReference type="PANTHER" id="PTHR43464">
    <property type="entry name" value="METHYLTRANSFERASE"/>
    <property type="match status" value="1"/>
</dbReference>
<evidence type="ECO:0000313" key="6">
    <source>
        <dbReference type="EMBL" id="NGO09019.1"/>
    </source>
</evidence>
<gene>
    <name evidence="6" type="ORF">G5C60_15770</name>
</gene>
<sequence length="211" mass="23194">MAGSLHHPHHLHPGSGKESPEPDDLYAEPPPWDIGRPQPAFLALAEASAVRGRVLDAGCGTGEHALMCAGLGLDATGVDLASRALRTAEDKARERGRTARFLHWDALKLADLRETFDTVLDCGLFHLFDGDDRAAYVDSLRAAIRPGGRYFMLCFSDRQPGEWGRVHKLTRAEIEASFADGWRIDSIEPSTIDITTDPDDIRAWLVALTRI</sequence>
<dbReference type="InterPro" id="IPR029063">
    <property type="entry name" value="SAM-dependent_MTases_sf"/>
</dbReference>
<reference evidence="6 7" key="1">
    <citation type="submission" date="2020-02" db="EMBL/GenBank/DDBJ databases">
        <title>Whole-genome analyses of novel actinobacteria.</title>
        <authorList>
            <person name="Sahin N."/>
            <person name="Gencbay T."/>
        </authorList>
    </citation>
    <scope>NUCLEOTIDE SEQUENCE [LARGE SCALE GENOMIC DNA]</scope>
    <source>
        <strain evidence="6 7">HC44</strain>
    </source>
</reference>
<evidence type="ECO:0000256" key="4">
    <source>
        <dbReference type="SAM" id="MobiDB-lite"/>
    </source>
</evidence>
<proteinExistence type="predicted"/>
<evidence type="ECO:0000313" key="7">
    <source>
        <dbReference type="Proteomes" id="UP000472335"/>
    </source>
</evidence>
<accession>A0A6G4V4Q4</accession>
<dbReference type="EMBL" id="JAAKZY010000042">
    <property type="protein sequence ID" value="NGO09019.1"/>
    <property type="molecule type" value="Genomic_DNA"/>
</dbReference>
<dbReference type="GO" id="GO:0032259">
    <property type="term" value="P:methylation"/>
    <property type="evidence" value="ECO:0007669"/>
    <property type="project" value="UniProtKB-KW"/>
</dbReference>
<dbReference type="InterPro" id="IPR041698">
    <property type="entry name" value="Methyltransf_25"/>
</dbReference>
<dbReference type="AlphaFoldDB" id="A0A6G4V4Q4"/>
<dbReference type="Proteomes" id="UP000472335">
    <property type="component" value="Unassembled WGS sequence"/>
</dbReference>
<protein>
    <submittedName>
        <fullName evidence="6">Class I SAM-dependent methyltransferase</fullName>
    </submittedName>
</protein>
<evidence type="ECO:0000256" key="1">
    <source>
        <dbReference type="ARBA" id="ARBA00022603"/>
    </source>
</evidence>
<keyword evidence="3" id="KW-0949">S-adenosyl-L-methionine</keyword>
<keyword evidence="1 6" id="KW-0489">Methyltransferase</keyword>